<dbReference type="AlphaFoldDB" id="A0AAU8DPQ1"/>
<dbReference type="CDD" id="cd01745">
    <property type="entry name" value="GATase1_2"/>
    <property type="match status" value="1"/>
</dbReference>
<dbReference type="InterPro" id="IPR029062">
    <property type="entry name" value="Class_I_gatase-like"/>
</dbReference>
<proteinExistence type="predicted"/>
<dbReference type="EMBL" id="CP159218">
    <property type="protein sequence ID" value="XCG64136.1"/>
    <property type="molecule type" value="Genomic_DNA"/>
</dbReference>
<dbReference type="SUPFAM" id="SSF52317">
    <property type="entry name" value="Class I glutamine amidotransferase-like"/>
    <property type="match status" value="1"/>
</dbReference>
<dbReference type="GO" id="GO:0006598">
    <property type="term" value="P:polyamine catabolic process"/>
    <property type="evidence" value="ECO:0007669"/>
    <property type="project" value="TreeGrafter"/>
</dbReference>
<dbReference type="RefSeq" id="WP_353649749.1">
    <property type="nucleotide sequence ID" value="NZ_CP159218.1"/>
</dbReference>
<dbReference type="PROSITE" id="PS51273">
    <property type="entry name" value="GATASE_TYPE_1"/>
    <property type="match status" value="1"/>
</dbReference>
<keyword evidence="1" id="KW-0378">Hydrolase</keyword>
<dbReference type="InterPro" id="IPR011697">
    <property type="entry name" value="Peptidase_C26"/>
</dbReference>
<gene>
    <name evidence="1" type="ORF">ABLG96_01960</name>
</gene>
<accession>A0AAU8DPQ1</accession>
<name>A0AAU8DPQ1_9ACTN</name>
<evidence type="ECO:0000313" key="1">
    <source>
        <dbReference type="EMBL" id="XCG64136.1"/>
    </source>
</evidence>
<dbReference type="Pfam" id="PF07722">
    <property type="entry name" value="Peptidase_C26"/>
    <property type="match status" value="1"/>
</dbReference>
<organism evidence="1">
    <name type="scientific">Nakamurella sp. A5-74</name>
    <dbReference type="NCBI Taxonomy" id="3158264"/>
    <lineage>
        <taxon>Bacteria</taxon>
        <taxon>Bacillati</taxon>
        <taxon>Actinomycetota</taxon>
        <taxon>Actinomycetes</taxon>
        <taxon>Nakamurellales</taxon>
        <taxon>Nakamurellaceae</taxon>
        <taxon>Nakamurella</taxon>
    </lineage>
</organism>
<dbReference type="GO" id="GO:0033969">
    <property type="term" value="F:gamma-glutamyl-gamma-aminobutyrate hydrolase activity"/>
    <property type="evidence" value="ECO:0007669"/>
    <property type="project" value="TreeGrafter"/>
</dbReference>
<dbReference type="PANTHER" id="PTHR43235">
    <property type="entry name" value="GLUTAMINE AMIDOTRANSFERASE PB2B2.05-RELATED"/>
    <property type="match status" value="1"/>
</dbReference>
<dbReference type="Gene3D" id="3.40.50.880">
    <property type="match status" value="1"/>
</dbReference>
<protein>
    <submittedName>
        <fullName evidence="1">Gamma-glutamyl-gamma-aminobutyrate hydrolase family protein</fullName>
    </submittedName>
</protein>
<dbReference type="InterPro" id="IPR044668">
    <property type="entry name" value="PuuD-like"/>
</dbReference>
<reference evidence="1" key="1">
    <citation type="submission" date="2024-05" db="EMBL/GenBank/DDBJ databases">
        <authorList>
            <person name="Cai S.Y."/>
            <person name="Jin L.M."/>
            <person name="Li H.R."/>
        </authorList>
    </citation>
    <scope>NUCLEOTIDE SEQUENCE</scope>
    <source>
        <strain evidence="1">A5-74</strain>
    </source>
</reference>
<dbReference type="GO" id="GO:0005829">
    <property type="term" value="C:cytosol"/>
    <property type="evidence" value="ECO:0007669"/>
    <property type="project" value="TreeGrafter"/>
</dbReference>
<sequence>MATHGPPVVGISCYREKVSWGVWQHVRADVLHADYADTVAGGGGVPVLLPGAAVGTGKSDVDGAADAVVARLDALVIAGGADVDPARYGAAPHPRTVGCRPERDSWELALIAAADRVSLPLLGVCRGMQLMAVAASGSLVQHLPDVLGSALHSPGADAFGDVPITTVSGSRVAAAVGNAVSVRCHHHQAVDRHPGFVPVATAADGTLEAMERTGRRFCVAVQWHPENARDARLFNALISAARANTGT</sequence>
<dbReference type="PANTHER" id="PTHR43235:SF1">
    <property type="entry name" value="GLUTAMINE AMIDOTRANSFERASE PB2B2.05-RELATED"/>
    <property type="match status" value="1"/>
</dbReference>